<evidence type="ECO:0000313" key="2">
    <source>
        <dbReference type="EMBL" id="CCQ34560.1"/>
    </source>
</evidence>
<dbReference type="GeneID" id="23799004"/>
<dbReference type="KEGG" id="hti:HTIA_2452"/>
<dbReference type="STRING" id="1033806.HTIA_2452"/>
<keyword evidence="1" id="KW-0812">Transmembrane</keyword>
<dbReference type="eggNOG" id="arCOG11795">
    <property type="taxonomic scope" value="Archaea"/>
</dbReference>
<evidence type="ECO:0000256" key="1">
    <source>
        <dbReference type="SAM" id="Phobius"/>
    </source>
</evidence>
<dbReference type="EMBL" id="HF571520">
    <property type="protein sequence ID" value="CCQ34560.1"/>
    <property type="molecule type" value="Genomic_DNA"/>
</dbReference>
<reference evidence="3 4" key="2">
    <citation type="journal article" date="2013" name="PLoS ONE">
        <title>INDIGO - INtegrated Data Warehouse of MIcrobial GenOmes with Examples from the Red Sea Extremophiles.</title>
        <authorList>
            <person name="Alam I."/>
            <person name="Antunes A."/>
            <person name="Kamau A.A."/>
            <person name="Ba Alawi W."/>
            <person name="Kalkatawi M."/>
            <person name="Stingl U."/>
            <person name="Bajic V.B."/>
        </authorList>
    </citation>
    <scope>NUCLEOTIDE SEQUENCE [LARGE SCALE GENOMIC DNA]</scope>
    <source>
        <strain evidence="3 4">SARL4B</strain>
    </source>
</reference>
<reference evidence="3 4" key="1">
    <citation type="journal article" date="2011" name="J. Bacteriol.">
        <title>Genome sequence of Halorhabdus tiamatea, the first archaeon isolated from a deep-sea anoxic brine lake.</title>
        <authorList>
            <person name="Antunes A."/>
            <person name="Alam I."/>
            <person name="Bajic V.B."/>
            <person name="Stingl U."/>
        </authorList>
    </citation>
    <scope>NUCLEOTIDE SEQUENCE [LARGE SCALE GENOMIC DNA]</scope>
    <source>
        <strain evidence="3 4">SARL4B</strain>
    </source>
</reference>
<protein>
    <submittedName>
        <fullName evidence="3">Uncharacterized protein</fullName>
    </submittedName>
</protein>
<dbReference type="RefSeq" id="WP_008527100.1">
    <property type="nucleotide sequence ID" value="NC_021921.1"/>
</dbReference>
<evidence type="ECO:0000313" key="5">
    <source>
        <dbReference type="Proteomes" id="UP000015381"/>
    </source>
</evidence>
<evidence type="ECO:0000313" key="3">
    <source>
        <dbReference type="EMBL" id="ERJ06392.1"/>
    </source>
</evidence>
<reference evidence="2 5" key="3">
    <citation type="journal article" date="2014" name="Environ. Microbiol.">
        <title>Halorhabdus tiamatea: proteogenomics and glycosidase activity measurements identify the first cultivated euryarchaeon from a deep-sea anoxic brine lake as potential polysaccharide degrader.</title>
        <authorList>
            <person name="Werner J."/>
            <person name="Ferrer M."/>
            <person name="Michel G."/>
            <person name="Mann A.J."/>
            <person name="Huang S."/>
            <person name="Juarez S."/>
            <person name="Ciordia S."/>
            <person name="Albar J.P."/>
            <person name="Alcaide M."/>
            <person name="La Cono V."/>
            <person name="Yakimov M.M."/>
            <person name="Antunes A."/>
            <person name="Taborda M."/>
            <person name="Da Costa M.S."/>
            <person name="Amann R.I."/>
            <person name="Gloeckner F.O."/>
            <person name="Golyshina O.V."/>
            <person name="Golyshin P.N."/>
            <person name="Teeling H."/>
        </authorList>
    </citation>
    <scope>NUCLEOTIDE SEQUENCE [LARGE SCALE GENOMIC DNA]</scope>
    <source>
        <strain evidence="5">SARL4B</strain>
        <strain evidence="2">Type strain: SARL4B</strain>
    </source>
</reference>
<name>F7PLZ9_9EURY</name>
<keyword evidence="1" id="KW-0472">Membrane</keyword>
<dbReference type="OrthoDB" id="341621at2157"/>
<evidence type="ECO:0000313" key="4">
    <source>
        <dbReference type="Proteomes" id="UP000003861"/>
    </source>
</evidence>
<sequence>MDTDLLRDLAPHYVVMVVLAYATITVANNVVGSLNFWVELAVIIVVFFGYRVAIVRTGYGPEIWE</sequence>
<dbReference type="EMBL" id="AFNT02000016">
    <property type="protein sequence ID" value="ERJ06392.1"/>
    <property type="molecule type" value="Genomic_DNA"/>
</dbReference>
<proteinExistence type="predicted"/>
<feature type="transmembrane region" description="Helical" evidence="1">
    <location>
        <begin position="36"/>
        <end position="54"/>
    </location>
</feature>
<feature type="transmembrane region" description="Helical" evidence="1">
    <location>
        <begin position="12"/>
        <end position="30"/>
    </location>
</feature>
<dbReference type="HOGENOM" id="CLU_203605_0_0_2"/>
<accession>F7PLZ9</accession>
<organism evidence="3 4">
    <name type="scientific">Halorhabdus tiamatea SARL4B</name>
    <dbReference type="NCBI Taxonomy" id="1033806"/>
    <lineage>
        <taxon>Archaea</taxon>
        <taxon>Methanobacteriati</taxon>
        <taxon>Methanobacteriota</taxon>
        <taxon>Stenosarchaea group</taxon>
        <taxon>Halobacteria</taxon>
        <taxon>Halobacteriales</taxon>
        <taxon>Haloarculaceae</taxon>
        <taxon>Halorhabdus</taxon>
    </lineage>
</organism>
<dbReference type="AlphaFoldDB" id="F7PLZ9"/>
<gene>
    <name evidence="3" type="ORF">HLRTI_001597</name>
    <name evidence="2" type="ORF">HTIA_2452</name>
</gene>
<dbReference type="Proteomes" id="UP000015381">
    <property type="component" value="Chromosome I"/>
</dbReference>
<keyword evidence="5" id="KW-1185">Reference proteome</keyword>
<keyword evidence="1" id="KW-1133">Transmembrane helix</keyword>
<dbReference type="Proteomes" id="UP000003861">
    <property type="component" value="Unassembled WGS sequence"/>
</dbReference>